<protein>
    <submittedName>
        <fullName evidence="1">Uncharacterized protein</fullName>
    </submittedName>
</protein>
<sequence length="303" mass="33233">MECYSHSSDHGPAPSADWPDPSPDGSGDFYEDQFWHGNANSLRPAAPYDADRQRALLEGPFHRAPVQQLSLTCPTNDPAPCSILESCSALSRLYKYYATITWTIHDRLLKNLIDRSTLSTVKNDGPVKVFKIAINQLERLRSDNGKFVTKATIALGSMFEDTCTSNAQREPRGASCSEGRYLYKPSEPPCDYSEQCVFAQLNGVCTDHLIGDCALEFVRSLDGKTCDKLQTTTGNVLDNPARPTVNATQPEPLASRTSTTLSEAMLRLHGAQTEGIFHVPGDIDEERSSTVTSSHTCSFSTFG</sequence>
<proteinExistence type="predicted"/>
<keyword evidence="2" id="KW-1185">Reference proteome</keyword>
<gene>
    <name evidence="1" type="ORF">HPB49_018016</name>
</gene>
<comment type="caution">
    <text evidence="1">The sequence shown here is derived from an EMBL/GenBank/DDBJ whole genome shotgun (WGS) entry which is preliminary data.</text>
</comment>
<name>A0ACB8CMC7_DERSI</name>
<reference evidence="1" key="1">
    <citation type="submission" date="2020-05" db="EMBL/GenBank/DDBJ databases">
        <title>Large-scale comparative analyses of tick genomes elucidate their genetic diversity and vector capacities.</title>
        <authorList>
            <person name="Jia N."/>
            <person name="Wang J."/>
            <person name="Shi W."/>
            <person name="Du L."/>
            <person name="Sun Y."/>
            <person name="Zhan W."/>
            <person name="Jiang J."/>
            <person name="Wang Q."/>
            <person name="Zhang B."/>
            <person name="Ji P."/>
            <person name="Sakyi L.B."/>
            <person name="Cui X."/>
            <person name="Yuan T."/>
            <person name="Jiang B."/>
            <person name="Yang W."/>
            <person name="Lam T.T.-Y."/>
            <person name="Chang Q."/>
            <person name="Ding S."/>
            <person name="Wang X."/>
            <person name="Zhu J."/>
            <person name="Ruan X."/>
            <person name="Zhao L."/>
            <person name="Wei J."/>
            <person name="Que T."/>
            <person name="Du C."/>
            <person name="Cheng J."/>
            <person name="Dai P."/>
            <person name="Han X."/>
            <person name="Huang E."/>
            <person name="Gao Y."/>
            <person name="Liu J."/>
            <person name="Shao H."/>
            <person name="Ye R."/>
            <person name="Li L."/>
            <person name="Wei W."/>
            <person name="Wang X."/>
            <person name="Wang C."/>
            <person name="Yang T."/>
            <person name="Huo Q."/>
            <person name="Li W."/>
            <person name="Guo W."/>
            <person name="Chen H."/>
            <person name="Zhou L."/>
            <person name="Ni X."/>
            <person name="Tian J."/>
            <person name="Zhou Y."/>
            <person name="Sheng Y."/>
            <person name="Liu T."/>
            <person name="Pan Y."/>
            <person name="Xia L."/>
            <person name="Li J."/>
            <person name="Zhao F."/>
            <person name="Cao W."/>
        </authorList>
    </citation>
    <scope>NUCLEOTIDE SEQUENCE</scope>
    <source>
        <strain evidence="1">Dsil-2018</strain>
    </source>
</reference>
<evidence type="ECO:0000313" key="2">
    <source>
        <dbReference type="Proteomes" id="UP000821865"/>
    </source>
</evidence>
<dbReference type="Proteomes" id="UP000821865">
    <property type="component" value="Chromosome 6"/>
</dbReference>
<accession>A0ACB8CMC7</accession>
<organism evidence="1 2">
    <name type="scientific">Dermacentor silvarum</name>
    <name type="common">Tick</name>
    <dbReference type="NCBI Taxonomy" id="543639"/>
    <lineage>
        <taxon>Eukaryota</taxon>
        <taxon>Metazoa</taxon>
        <taxon>Ecdysozoa</taxon>
        <taxon>Arthropoda</taxon>
        <taxon>Chelicerata</taxon>
        <taxon>Arachnida</taxon>
        <taxon>Acari</taxon>
        <taxon>Parasitiformes</taxon>
        <taxon>Ixodida</taxon>
        <taxon>Ixodoidea</taxon>
        <taxon>Ixodidae</taxon>
        <taxon>Rhipicephalinae</taxon>
        <taxon>Dermacentor</taxon>
    </lineage>
</organism>
<evidence type="ECO:0000313" key="1">
    <source>
        <dbReference type="EMBL" id="KAH7945960.1"/>
    </source>
</evidence>
<dbReference type="EMBL" id="CM023475">
    <property type="protein sequence ID" value="KAH7945960.1"/>
    <property type="molecule type" value="Genomic_DNA"/>
</dbReference>